<reference evidence="8" key="1">
    <citation type="journal article" date="2019" name="Int. J. Syst. Evol. Microbiol.">
        <title>The Global Catalogue of Microorganisms (GCM) 10K type strain sequencing project: providing services to taxonomists for standard genome sequencing and annotation.</title>
        <authorList>
            <consortium name="The Broad Institute Genomics Platform"/>
            <consortium name="The Broad Institute Genome Sequencing Center for Infectious Disease"/>
            <person name="Wu L."/>
            <person name="Ma J."/>
        </authorList>
    </citation>
    <scope>NUCLEOTIDE SEQUENCE [LARGE SCALE GENOMIC DNA]</scope>
    <source>
        <strain evidence="8">IBRC-M 10908</strain>
    </source>
</reference>
<dbReference type="EMBL" id="JBHSDK010000026">
    <property type="protein sequence ID" value="MFC4336983.1"/>
    <property type="molecule type" value="Genomic_DNA"/>
</dbReference>
<comment type="caution">
    <text evidence="7">The sequence shown here is derived from an EMBL/GenBank/DDBJ whole genome shotgun (WGS) entry which is preliminary data.</text>
</comment>
<keyword evidence="2 7" id="KW-0808">Transferase</keyword>
<evidence type="ECO:0000256" key="4">
    <source>
        <dbReference type="ARBA" id="ARBA00022777"/>
    </source>
</evidence>
<evidence type="ECO:0000259" key="6">
    <source>
        <dbReference type="Pfam" id="PF00294"/>
    </source>
</evidence>
<sequence length="298" mass="31344">MIGVVGEALIDLSVPRSDPRRPAARPGGSPMNVAVGLARLGTETAFVGRLSGDAFGTLLRGHLTDSGVDLTYTVEAAEPTALAVVTLDDDGTADYSFHVEGTADRWFTPAELPEADFACVHAGSLALALEPGASAVADWLAARGTVSLDPNVRPGLLGDREAYRRRFDRWLEFTDILKLSDEDFAWISPGTDPDRAAREWIDKGVRLVVTTRGPRGATLRTSDGALSVEPSPAAVADTIGAGDSFSAALLHHLEQSGDLAGPIDLDRAAEAVRFASRAAALTVSRPGADPPRRGELTP</sequence>
<evidence type="ECO:0000256" key="3">
    <source>
        <dbReference type="ARBA" id="ARBA00022741"/>
    </source>
</evidence>
<dbReference type="SUPFAM" id="SSF53613">
    <property type="entry name" value="Ribokinase-like"/>
    <property type="match status" value="1"/>
</dbReference>
<evidence type="ECO:0000256" key="5">
    <source>
        <dbReference type="ARBA" id="ARBA00022840"/>
    </source>
</evidence>
<organism evidence="7 8">
    <name type="scientific">Salininema proteolyticum</name>
    <dbReference type="NCBI Taxonomy" id="1607685"/>
    <lineage>
        <taxon>Bacteria</taxon>
        <taxon>Bacillati</taxon>
        <taxon>Actinomycetota</taxon>
        <taxon>Actinomycetes</taxon>
        <taxon>Glycomycetales</taxon>
        <taxon>Glycomycetaceae</taxon>
        <taxon>Salininema</taxon>
    </lineage>
</organism>
<dbReference type="PROSITE" id="PS00584">
    <property type="entry name" value="PFKB_KINASES_2"/>
    <property type="match status" value="1"/>
</dbReference>
<keyword evidence="8" id="KW-1185">Reference proteome</keyword>
<evidence type="ECO:0000313" key="7">
    <source>
        <dbReference type="EMBL" id="MFC4336983.1"/>
    </source>
</evidence>
<dbReference type="GO" id="GO:0016301">
    <property type="term" value="F:kinase activity"/>
    <property type="evidence" value="ECO:0007669"/>
    <property type="project" value="UniProtKB-KW"/>
</dbReference>
<dbReference type="InterPro" id="IPR002173">
    <property type="entry name" value="Carboh/pur_kinase_PfkB_CS"/>
</dbReference>
<evidence type="ECO:0000256" key="1">
    <source>
        <dbReference type="ARBA" id="ARBA00010688"/>
    </source>
</evidence>
<keyword evidence="3" id="KW-0547">Nucleotide-binding</keyword>
<proteinExistence type="inferred from homology"/>
<comment type="similarity">
    <text evidence="1">Belongs to the carbohydrate kinase PfkB family.</text>
</comment>
<dbReference type="InterPro" id="IPR050306">
    <property type="entry name" value="PfkB_Carbo_kinase"/>
</dbReference>
<feature type="domain" description="Carbohydrate kinase PfkB" evidence="6">
    <location>
        <begin position="4"/>
        <end position="290"/>
    </location>
</feature>
<keyword evidence="5" id="KW-0067">ATP-binding</keyword>
<dbReference type="InterPro" id="IPR029056">
    <property type="entry name" value="Ribokinase-like"/>
</dbReference>
<dbReference type="RefSeq" id="WP_380623470.1">
    <property type="nucleotide sequence ID" value="NZ_JBHSDK010000026.1"/>
</dbReference>
<gene>
    <name evidence="7" type="ORF">ACFPET_17405</name>
</gene>
<accession>A0ABV8U2R9</accession>
<evidence type="ECO:0000256" key="2">
    <source>
        <dbReference type="ARBA" id="ARBA00022679"/>
    </source>
</evidence>
<dbReference type="EC" id="2.7.1.-" evidence="7"/>
<dbReference type="Gene3D" id="3.40.1190.20">
    <property type="match status" value="1"/>
</dbReference>
<dbReference type="InterPro" id="IPR011611">
    <property type="entry name" value="PfkB_dom"/>
</dbReference>
<keyword evidence="4 7" id="KW-0418">Kinase</keyword>
<dbReference type="Proteomes" id="UP001595823">
    <property type="component" value="Unassembled WGS sequence"/>
</dbReference>
<dbReference type="CDD" id="cd01167">
    <property type="entry name" value="bac_FRK"/>
    <property type="match status" value="1"/>
</dbReference>
<dbReference type="PANTHER" id="PTHR43085">
    <property type="entry name" value="HEXOKINASE FAMILY MEMBER"/>
    <property type="match status" value="1"/>
</dbReference>
<evidence type="ECO:0000313" key="8">
    <source>
        <dbReference type="Proteomes" id="UP001595823"/>
    </source>
</evidence>
<dbReference type="Pfam" id="PF00294">
    <property type="entry name" value="PfkB"/>
    <property type="match status" value="1"/>
</dbReference>
<name>A0ABV8U2R9_9ACTN</name>
<dbReference type="PANTHER" id="PTHR43085:SF1">
    <property type="entry name" value="PSEUDOURIDINE KINASE-RELATED"/>
    <property type="match status" value="1"/>
</dbReference>
<protein>
    <submittedName>
        <fullName evidence="7">Carbohydrate kinase</fullName>
        <ecNumber evidence="7">2.7.1.-</ecNumber>
    </submittedName>
</protein>